<name>A0A9X5BK51_9FIRM</name>
<comment type="caution">
    <text evidence="1">The sequence shown here is derived from an EMBL/GenBank/DDBJ whole genome shotgun (WGS) entry which is preliminary data.</text>
</comment>
<sequence>MISFESLDANMYLCGHTHDRTVNNWINNRHSINTFVTGIGWPENQSGQHVGSHTYSMYVLNLVANSVDVYVRSTNDGGSFLPDFKIYAADVAADSKKLIFPIKAQETQTYIPLSMGGNRSAKAYYISKSFMEYIKGYIKKITYIRGVVEKLIEIDKNAVFDNVDIGSDDEDNDEILYNYLFANVSNEVDDEIIEIVKRQFQNYDDLMFNMFFGFLTQLCQKMQEIFIEECGENDIVRFHFRFLADKTNFRYLSLCASFPEKINPFDYDVSEIRYGELIEEAYETGRSLIYSVNEGLAKNKLKDKWKNFITVVPLFDQNHYTKKRINSNSKFPYITFGVTINNEKYDELLYCMDYFGIKEFLEEVIEEYLQIFFIDIDRFCLWAKKTLKCGGDN</sequence>
<gene>
    <name evidence="1" type="ORF">D5281_21825</name>
</gene>
<dbReference type="EMBL" id="QZDT01000066">
    <property type="protein sequence ID" value="NBJ95117.1"/>
    <property type="molecule type" value="Genomic_DNA"/>
</dbReference>
<keyword evidence="2" id="KW-1185">Reference proteome</keyword>
<dbReference type="Proteomes" id="UP001154420">
    <property type="component" value="Unassembled WGS sequence"/>
</dbReference>
<accession>A0A9X5BK51</accession>
<evidence type="ECO:0000313" key="1">
    <source>
        <dbReference type="EMBL" id="NBJ95117.1"/>
    </source>
</evidence>
<dbReference type="AlphaFoldDB" id="A0A9X5BK51"/>
<evidence type="ECO:0000313" key="2">
    <source>
        <dbReference type="Proteomes" id="UP001154420"/>
    </source>
</evidence>
<reference evidence="1" key="1">
    <citation type="submission" date="2018-09" db="EMBL/GenBank/DDBJ databases">
        <title>Murine metabolic-syndrome-specific gut microbial biobank.</title>
        <authorList>
            <person name="Liu C."/>
        </authorList>
    </citation>
    <scope>NUCLEOTIDE SEQUENCE</scope>
    <source>
        <strain evidence="1">D42-62</strain>
    </source>
</reference>
<protein>
    <submittedName>
        <fullName evidence="1">Uncharacterized protein</fullName>
    </submittedName>
</protein>
<proteinExistence type="predicted"/>
<organism evidence="1 2">
    <name type="scientific">Parablautia muri</name>
    <dbReference type="NCBI Taxonomy" id="2320879"/>
    <lineage>
        <taxon>Bacteria</taxon>
        <taxon>Bacillati</taxon>
        <taxon>Bacillota</taxon>
        <taxon>Clostridia</taxon>
        <taxon>Lachnospirales</taxon>
        <taxon>Lachnospiraceae</taxon>
        <taxon>Parablautia</taxon>
    </lineage>
</organism>